<accession>A0A8K0GH63</accession>
<reference evidence="1" key="1">
    <citation type="submission" date="2019-08" db="EMBL/GenBank/DDBJ databases">
        <title>The genome of the North American firefly Photinus pyralis.</title>
        <authorList>
            <consortium name="Photinus pyralis genome working group"/>
            <person name="Fallon T.R."/>
            <person name="Sander Lower S.E."/>
            <person name="Weng J.-K."/>
        </authorList>
    </citation>
    <scope>NUCLEOTIDE SEQUENCE</scope>
    <source>
        <strain evidence="1">TRF0915ILg1</strain>
        <tissue evidence="1">Whole body</tissue>
    </source>
</reference>
<dbReference type="Proteomes" id="UP000801492">
    <property type="component" value="Unassembled WGS sequence"/>
</dbReference>
<evidence type="ECO:0000313" key="1">
    <source>
        <dbReference type="EMBL" id="KAF2904470.1"/>
    </source>
</evidence>
<sequence>MDLLDKEKTKNNLVITGLGFNMEDKAKMKEGVSNFIKEKVGIESTIKLVRKIVLKRGIIEMENFDKKMRITELKVEGKQVKTTYKKLIIDGIVWKWNKKEQTLEETKQQTYAPARNNDNGFGYEYGYEFLPKQMETR</sequence>
<name>A0A8K0GH63_IGNLU</name>
<proteinExistence type="predicted"/>
<keyword evidence="2" id="KW-1185">Reference proteome</keyword>
<dbReference type="EMBL" id="VTPC01000765">
    <property type="protein sequence ID" value="KAF2904470.1"/>
    <property type="molecule type" value="Genomic_DNA"/>
</dbReference>
<comment type="caution">
    <text evidence="1">The sequence shown here is derived from an EMBL/GenBank/DDBJ whole genome shotgun (WGS) entry which is preliminary data.</text>
</comment>
<gene>
    <name evidence="1" type="ORF">ILUMI_01710</name>
</gene>
<protein>
    <submittedName>
        <fullName evidence="1">Uncharacterized protein</fullName>
    </submittedName>
</protein>
<dbReference type="AlphaFoldDB" id="A0A8K0GH63"/>
<evidence type="ECO:0000313" key="2">
    <source>
        <dbReference type="Proteomes" id="UP000801492"/>
    </source>
</evidence>
<organism evidence="1 2">
    <name type="scientific">Ignelater luminosus</name>
    <name type="common">Cucubano</name>
    <name type="synonym">Pyrophorus luminosus</name>
    <dbReference type="NCBI Taxonomy" id="2038154"/>
    <lineage>
        <taxon>Eukaryota</taxon>
        <taxon>Metazoa</taxon>
        <taxon>Ecdysozoa</taxon>
        <taxon>Arthropoda</taxon>
        <taxon>Hexapoda</taxon>
        <taxon>Insecta</taxon>
        <taxon>Pterygota</taxon>
        <taxon>Neoptera</taxon>
        <taxon>Endopterygota</taxon>
        <taxon>Coleoptera</taxon>
        <taxon>Polyphaga</taxon>
        <taxon>Elateriformia</taxon>
        <taxon>Elateroidea</taxon>
        <taxon>Elateridae</taxon>
        <taxon>Agrypninae</taxon>
        <taxon>Pyrophorini</taxon>
        <taxon>Ignelater</taxon>
    </lineage>
</organism>
<dbReference type="OrthoDB" id="6782194at2759"/>